<comment type="similarity">
    <text evidence="1">Belongs to the ATP-dependent AMP-binding enzyme family.</text>
</comment>
<proteinExistence type="inferred from homology"/>
<dbReference type="PANTHER" id="PTHR43201">
    <property type="entry name" value="ACYL-COA SYNTHETASE"/>
    <property type="match status" value="1"/>
</dbReference>
<dbReference type="OrthoDB" id="9803968at2"/>
<evidence type="ECO:0000259" key="4">
    <source>
        <dbReference type="Pfam" id="PF00501"/>
    </source>
</evidence>
<evidence type="ECO:0000313" key="6">
    <source>
        <dbReference type="EMBL" id="SDO95117.1"/>
    </source>
</evidence>
<evidence type="ECO:0000259" key="5">
    <source>
        <dbReference type="Pfam" id="PF13193"/>
    </source>
</evidence>
<dbReference type="InterPro" id="IPR000873">
    <property type="entry name" value="AMP-dep_synth/lig_dom"/>
</dbReference>
<keyword evidence="7" id="KW-1185">Reference proteome</keyword>
<feature type="region of interest" description="Disordered" evidence="3">
    <location>
        <begin position="385"/>
        <end position="420"/>
    </location>
</feature>
<dbReference type="InterPro" id="IPR042099">
    <property type="entry name" value="ANL_N_sf"/>
</dbReference>
<dbReference type="Gene3D" id="3.30.300.30">
    <property type="match status" value="1"/>
</dbReference>
<evidence type="ECO:0000256" key="2">
    <source>
        <dbReference type="ARBA" id="ARBA00022598"/>
    </source>
</evidence>
<reference evidence="6 7" key="1">
    <citation type="submission" date="2016-10" db="EMBL/GenBank/DDBJ databases">
        <authorList>
            <person name="de Groot N.N."/>
        </authorList>
    </citation>
    <scope>NUCLEOTIDE SEQUENCE [LARGE SCALE GENOMIC DNA]</scope>
    <source>
        <strain evidence="7">P4-7,KCTC 19426,CECT 7604</strain>
    </source>
</reference>
<dbReference type="EMBL" id="LT629710">
    <property type="protein sequence ID" value="SDO95117.1"/>
    <property type="molecule type" value="Genomic_DNA"/>
</dbReference>
<feature type="domain" description="AMP-dependent synthetase/ligase" evidence="4">
    <location>
        <begin position="164"/>
        <end position="378"/>
    </location>
</feature>
<feature type="region of interest" description="Disordered" evidence="3">
    <location>
        <begin position="571"/>
        <end position="619"/>
    </location>
</feature>
<dbReference type="SUPFAM" id="SSF56801">
    <property type="entry name" value="Acetyl-CoA synthetase-like"/>
    <property type="match status" value="1"/>
</dbReference>
<dbReference type="Gene3D" id="3.40.50.12780">
    <property type="entry name" value="N-terminal domain of ligase-like"/>
    <property type="match status" value="1"/>
</dbReference>
<organism evidence="6 7">
    <name type="scientific">Nakamurella panacisegetis</name>
    <dbReference type="NCBI Taxonomy" id="1090615"/>
    <lineage>
        <taxon>Bacteria</taxon>
        <taxon>Bacillati</taxon>
        <taxon>Actinomycetota</taxon>
        <taxon>Actinomycetes</taxon>
        <taxon>Nakamurellales</taxon>
        <taxon>Nakamurellaceae</taxon>
        <taxon>Nakamurella</taxon>
    </lineage>
</organism>
<gene>
    <name evidence="6" type="ORF">SAMN04515671_2453</name>
</gene>
<dbReference type="Pfam" id="PF13193">
    <property type="entry name" value="AMP-binding_C"/>
    <property type="match status" value="1"/>
</dbReference>
<dbReference type="AlphaFoldDB" id="A0A1H0NQR4"/>
<keyword evidence="2" id="KW-0436">Ligase</keyword>
<name>A0A1H0NQR4_9ACTN</name>
<dbReference type="Proteomes" id="UP000198741">
    <property type="component" value="Chromosome I"/>
</dbReference>
<evidence type="ECO:0000256" key="1">
    <source>
        <dbReference type="ARBA" id="ARBA00006432"/>
    </source>
</evidence>
<feature type="domain" description="AMP-binding enzyme C-terminal" evidence="5">
    <location>
        <begin position="467"/>
        <end position="540"/>
    </location>
</feature>
<feature type="compositionally biased region" description="Low complexity" evidence="3">
    <location>
        <begin position="407"/>
        <end position="418"/>
    </location>
</feature>
<feature type="compositionally biased region" description="Gly residues" evidence="3">
    <location>
        <begin position="386"/>
        <end position="406"/>
    </location>
</feature>
<dbReference type="GO" id="GO:0031956">
    <property type="term" value="F:medium-chain fatty acid-CoA ligase activity"/>
    <property type="evidence" value="ECO:0007669"/>
    <property type="project" value="TreeGrafter"/>
</dbReference>
<evidence type="ECO:0000256" key="3">
    <source>
        <dbReference type="SAM" id="MobiDB-lite"/>
    </source>
</evidence>
<accession>A0A1H0NQR4</accession>
<dbReference type="InterPro" id="IPR025110">
    <property type="entry name" value="AMP-bd_C"/>
</dbReference>
<evidence type="ECO:0000313" key="7">
    <source>
        <dbReference type="Proteomes" id="UP000198741"/>
    </source>
</evidence>
<sequence>MTSATTSGSGTPRGNVSDLLRAAATAFGDHSALILSDGTRSWRELDRAVDAGAAELVAAGLTPGSRVVVSLETGADIIAALFAVARAGLVAVPIGPDRADLSSIVARVGASAAITAPVTVPVPIQVSPQAVALWWGRPAAEFDPVGSGEDLAVLARAASSDRPVMVSHRAILAAVEAISATPRLGLRADDRAVLVLPTYHLAGWVTAFLPLTLVGAAGVIPDRPDGTHAWLDTVVAAIRRHRVTIVPGAPSLYRRLRDVSGVERALASVRLMTSGAAPLDPADFSAIKALTGQSVWEGYGISESASVISSSLMTKASRVGSVGKPLRGVSLRIVGEDGGDVNADGRPESAVDDLGADAVGGEVGRIQISGPTLFSGYWLPHDGASGATGDGTGASGATGDGTGASGATGDETGASGATVDLDTSGMTADGWFTTGDLGYFDDVGELHLVDRATETIRVAGFTVYPREIEDVLAGHPYVRDAAVIGVTGRAGEAVAAVIVPLWGKHPTEADLDEYVAERLPVFKRPRSYHLVDRLPRNELGRIDRDQVRAMYRSSEPLESGIIDGLHVPSAGEAVAPRPEDTPVVPRTDPEPAAELGELGARLPGREGRRGDEDTDDDLF</sequence>
<dbReference type="RefSeq" id="WP_090476207.1">
    <property type="nucleotide sequence ID" value="NZ_LT629710.1"/>
</dbReference>
<dbReference type="Pfam" id="PF00501">
    <property type="entry name" value="AMP-binding"/>
    <property type="match status" value="2"/>
</dbReference>
<dbReference type="PANTHER" id="PTHR43201:SF5">
    <property type="entry name" value="MEDIUM-CHAIN ACYL-COA LIGASE ACSF2, MITOCHONDRIAL"/>
    <property type="match status" value="1"/>
</dbReference>
<protein>
    <submittedName>
        <fullName evidence="6">Long-chain acyl-CoA synthetase</fullName>
    </submittedName>
</protein>
<dbReference type="InterPro" id="IPR045851">
    <property type="entry name" value="AMP-bd_C_sf"/>
</dbReference>
<dbReference type="STRING" id="1090615.SAMN04515671_2453"/>
<dbReference type="GO" id="GO:0006631">
    <property type="term" value="P:fatty acid metabolic process"/>
    <property type="evidence" value="ECO:0007669"/>
    <property type="project" value="TreeGrafter"/>
</dbReference>
<feature type="domain" description="AMP-dependent synthetase/ligase" evidence="4">
    <location>
        <begin position="21"/>
        <end position="116"/>
    </location>
</feature>